<feature type="transmembrane region" description="Helical" evidence="1">
    <location>
        <begin position="113"/>
        <end position="133"/>
    </location>
</feature>
<dbReference type="EMBL" id="JBHLTR010000006">
    <property type="protein sequence ID" value="MFC0558426.1"/>
    <property type="molecule type" value="Genomic_DNA"/>
</dbReference>
<keyword evidence="1" id="KW-0812">Transmembrane</keyword>
<keyword evidence="3" id="KW-1185">Reference proteome</keyword>
<gene>
    <name evidence="2" type="ORF">ACFFH4_05125</name>
</gene>
<evidence type="ECO:0000256" key="1">
    <source>
        <dbReference type="SAM" id="Phobius"/>
    </source>
</evidence>
<proteinExistence type="predicted"/>
<reference evidence="2 3" key="1">
    <citation type="submission" date="2024-09" db="EMBL/GenBank/DDBJ databases">
        <authorList>
            <person name="Sun Q."/>
            <person name="Mori K."/>
        </authorList>
    </citation>
    <scope>NUCLEOTIDE SEQUENCE [LARGE SCALE GENOMIC DNA]</scope>
    <source>
        <strain evidence="2 3">NCAIM B.02301</strain>
    </source>
</reference>
<organism evidence="2 3">
    <name type="scientific">Halalkalibacter alkalisediminis</name>
    <dbReference type="NCBI Taxonomy" id="935616"/>
    <lineage>
        <taxon>Bacteria</taxon>
        <taxon>Bacillati</taxon>
        <taxon>Bacillota</taxon>
        <taxon>Bacilli</taxon>
        <taxon>Bacillales</taxon>
        <taxon>Bacillaceae</taxon>
        <taxon>Halalkalibacter</taxon>
    </lineage>
</organism>
<evidence type="ECO:0000313" key="2">
    <source>
        <dbReference type="EMBL" id="MFC0558426.1"/>
    </source>
</evidence>
<dbReference type="Proteomes" id="UP001589833">
    <property type="component" value="Unassembled WGS sequence"/>
</dbReference>
<sequence>MAFYRSVKRLIYDYIINRLNSDIESEKEIETLLINERAILYIFENTEPVFYFNGGIDLDITVADILNSYQKEIDSKYDIVSGMDSFNRNIVVISNNKDNKVSEKGVFSNLKSFYVILITLICLLLLIAIYYGVKIGKVILHVMSWIN</sequence>
<keyword evidence="1" id="KW-1133">Transmembrane helix</keyword>
<accession>A0ABV6NCQ4</accession>
<evidence type="ECO:0000313" key="3">
    <source>
        <dbReference type="Proteomes" id="UP001589833"/>
    </source>
</evidence>
<protein>
    <submittedName>
        <fullName evidence="2">Uncharacterized protein</fullName>
    </submittedName>
</protein>
<keyword evidence="1" id="KW-0472">Membrane</keyword>
<name>A0ABV6NCQ4_9BACI</name>
<comment type="caution">
    <text evidence="2">The sequence shown here is derived from an EMBL/GenBank/DDBJ whole genome shotgun (WGS) entry which is preliminary data.</text>
</comment>